<comment type="caution">
    <text evidence="6">The sequence shown here is derived from an EMBL/GenBank/DDBJ whole genome shotgun (WGS) entry which is preliminary data.</text>
</comment>
<feature type="binding site" evidence="4">
    <location>
        <position position="266"/>
    </location>
    <ligand>
        <name>1D-myo-inositol 2-(L-cysteinylamino)-2-deoxy-alpha-D-glucopyranoside</name>
        <dbReference type="ChEBI" id="CHEBI:58887"/>
    </ligand>
</feature>
<dbReference type="GO" id="GO:0010125">
    <property type="term" value="P:mycothiol biosynthetic process"/>
    <property type="evidence" value="ECO:0007669"/>
    <property type="project" value="UniProtKB-UniRule"/>
</dbReference>
<reference evidence="6 7" key="1">
    <citation type="submission" date="2020-08" db="EMBL/GenBank/DDBJ databases">
        <title>Sequencing the genomes of 1000 actinobacteria strains.</title>
        <authorList>
            <person name="Klenk H.-P."/>
        </authorList>
    </citation>
    <scope>NUCLEOTIDE SEQUENCE [LARGE SCALE GENOMIC DNA]</scope>
    <source>
        <strain evidence="6 7">DSM 45298</strain>
    </source>
</reference>
<comment type="subunit">
    <text evidence="4">Monomer.</text>
</comment>
<dbReference type="GO" id="GO:0035447">
    <property type="term" value="F:mycothiol synthase activity"/>
    <property type="evidence" value="ECO:0007669"/>
    <property type="project" value="UniProtKB-UniRule"/>
</dbReference>
<dbReference type="InterPro" id="IPR050276">
    <property type="entry name" value="MshD_Acetyltransferase"/>
</dbReference>
<dbReference type="Pfam" id="PF00583">
    <property type="entry name" value="Acetyltransf_1"/>
    <property type="match status" value="1"/>
</dbReference>
<evidence type="ECO:0000313" key="7">
    <source>
        <dbReference type="Proteomes" id="UP000551501"/>
    </source>
</evidence>
<keyword evidence="1 4" id="KW-0808">Transferase</keyword>
<evidence type="ECO:0000259" key="5">
    <source>
        <dbReference type="PROSITE" id="PS51186"/>
    </source>
</evidence>
<evidence type="ECO:0000256" key="3">
    <source>
        <dbReference type="ARBA" id="ARBA00023315"/>
    </source>
</evidence>
<name>A0A840EQ73_9ACTN</name>
<evidence type="ECO:0000256" key="1">
    <source>
        <dbReference type="ARBA" id="ARBA00022679"/>
    </source>
</evidence>
<feature type="binding site" evidence="4">
    <location>
        <begin position="271"/>
        <end position="276"/>
    </location>
    <ligand>
        <name>acetyl-CoA</name>
        <dbReference type="ChEBI" id="CHEBI:57288"/>
        <label>2</label>
    </ligand>
</feature>
<dbReference type="EMBL" id="JACIFP010000001">
    <property type="protein sequence ID" value="MBB4134985.1"/>
    <property type="molecule type" value="Genomic_DNA"/>
</dbReference>
<feature type="binding site" evidence="4">
    <location>
        <position position="178"/>
    </location>
    <ligand>
        <name>1D-myo-inositol 2-(L-cysteinylamino)-2-deoxy-alpha-D-glucopyranoside</name>
        <dbReference type="ChEBI" id="CHEBI:58887"/>
    </ligand>
</feature>
<feature type="domain" description="N-acetyltransferase" evidence="5">
    <location>
        <begin position="152"/>
        <end position="295"/>
    </location>
</feature>
<comment type="caution">
    <text evidence="4">Lacks conserved residue(s) required for the propagation of feature annotation.</text>
</comment>
<dbReference type="InterPro" id="IPR016181">
    <property type="entry name" value="Acyl_CoA_acyltransferase"/>
</dbReference>
<accession>A0A840EQ73</accession>
<dbReference type="HAMAP" id="MF_01698">
    <property type="entry name" value="MshD"/>
    <property type="match status" value="1"/>
</dbReference>
<dbReference type="PANTHER" id="PTHR43617">
    <property type="entry name" value="L-AMINO ACID N-ACETYLTRANSFERASE"/>
    <property type="match status" value="1"/>
</dbReference>
<dbReference type="CDD" id="cd04301">
    <property type="entry name" value="NAT_SF"/>
    <property type="match status" value="1"/>
</dbReference>
<feature type="binding site" evidence="4">
    <location>
        <begin position="76"/>
        <end position="78"/>
    </location>
    <ligand>
        <name>acetyl-CoA</name>
        <dbReference type="ChEBI" id="CHEBI:57288"/>
        <label>1</label>
    </ligand>
</feature>
<dbReference type="SUPFAM" id="SSF55729">
    <property type="entry name" value="Acyl-CoA N-acyltransferases (Nat)"/>
    <property type="match status" value="1"/>
</dbReference>
<feature type="binding site" evidence="4">
    <location>
        <begin position="239"/>
        <end position="245"/>
    </location>
    <ligand>
        <name>acetyl-CoA</name>
        <dbReference type="ChEBI" id="CHEBI:57288"/>
        <label>2</label>
    </ligand>
</feature>
<dbReference type="PANTHER" id="PTHR43617:SF31">
    <property type="entry name" value="MYCOTHIOL ACETYLTRANSFERASE"/>
    <property type="match status" value="1"/>
</dbReference>
<dbReference type="AlphaFoldDB" id="A0A840EQ73"/>
<evidence type="ECO:0000256" key="4">
    <source>
        <dbReference type="HAMAP-Rule" id="MF_01698"/>
    </source>
</evidence>
<dbReference type="PROSITE" id="PS51186">
    <property type="entry name" value="GNAT"/>
    <property type="match status" value="1"/>
</dbReference>
<dbReference type="InterPro" id="IPR017813">
    <property type="entry name" value="Mycothiol_AcTrfase"/>
</dbReference>
<dbReference type="EC" id="2.3.1.189" evidence="4"/>
<keyword evidence="3 4" id="KW-0012">Acyltransferase</keyword>
<comment type="similarity">
    <text evidence="4">Belongs to the acetyltransferase family. MshD subfamily.</text>
</comment>
<gene>
    <name evidence="4" type="primary">mshD</name>
    <name evidence="6" type="ORF">BKA16_001537</name>
</gene>
<feature type="binding site" evidence="4">
    <location>
        <position position="40"/>
    </location>
    <ligand>
        <name>1D-myo-inositol 2-(L-cysteinylamino)-2-deoxy-alpha-D-glucopyranoside</name>
        <dbReference type="ChEBI" id="CHEBI:58887"/>
    </ligand>
</feature>
<proteinExistence type="inferred from homology"/>
<evidence type="ECO:0000256" key="2">
    <source>
        <dbReference type="ARBA" id="ARBA00022737"/>
    </source>
</evidence>
<comment type="function">
    <text evidence="4">Catalyzes the transfer of acetyl from acetyl-CoA to desacetylmycothiol (Cys-GlcN-Ins) to form mycothiol.</text>
</comment>
<feature type="binding site" evidence="4">
    <location>
        <position position="220"/>
    </location>
    <ligand>
        <name>1D-myo-inositol 2-(L-cysteinylamino)-2-deoxy-alpha-D-glucopyranoside</name>
        <dbReference type="ChEBI" id="CHEBI:58887"/>
    </ligand>
</feature>
<keyword evidence="2 4" id="KW-0677">Repeat</keyword>
<protein>
    <recommendedName>
        <fullName evidence="4">Mycothiol acetyltransferase</fullName>
        <shortName evidence="4">MSH acetyltransferase</shortName>
        <ecNumber evidence="4">2.3.1.189</ecNumber>
    </recommendedName>
    <alternativeName>
        <fullName evidence="4">Mycothiol synthase</fullName>
    </alternativeName>
</protein>
<dbReference type="RefSeq" id="WP_183370096.1">
    <property type="nucleotide sequence ID" value="NZ_BAABHL010000037.1"/>
</dbReference>
<sequence length="295" mass="32333">MSNSFPTRIVRGALTAADVDTALAMIATAEAVDGVEPLSEQHRLAIRDGGALHVLTEHGYGNVLAPREGEAPMAEAVVHPDHRDGGRGRALIAAVLDAATEFGERPQVWAHGDLPAAKRVAAVLGLERHRELLQLRRRVAEPLPEPSAREDLVVRTYRPGDDAEIIRVNNAAFDWHPEQGGWTRRDVDERTGSEWFDPAGVFLAFDAADPDRLLGFHWTKVDKPGLGEVYIVGVDPAAQGRGLGRLLTLAGLNYLADRDLDEVELYVEGDNTAALHTYRKLGFTTYRGDITYRKP</sequence>
<dbReference type="Gene3D" id="3.40.630.30">
    <property type="match status" value="1"/>
</dbReference>
<organism evidence="6 7">
    <name type="scientific">Gordonia humi</name>
    <dbReference type="NCBI Taxonomy" id="686429"/>
    <lineage>
        <taxon>Bacteria</taxon>
        <taxon>Bacillati</taxon>
        <taxon>Actinomycetota</taxon>
        <taxon>Actinomycetes</taxon>
        <taxon>Mycobacteriales</taxon>
        <taxon>Gordoniaceae</taxon>
        <taxon>Gordonia</taxon>
    </lineage>
</organism>
<evidence type="ECO:0000313" key="6">
    <source>
        <dbReference type="EMBL" id="MBB4134985.1"/>
    </source>
</evidence>
<feature type="binding site" evidence="4">
    <location>
        <position position="228"/>
    </location>
    <ligand>
        <name>1D-myo-inositol 2-(L-cysteinylamino)-2-deoxy-alpha-D-glucopyranoside</name>
        <dbReference type="ChEBI" id="CHEBI:58887"/>
    </ligand>
</feature>
<dbReference type="NCBIfam" id="TIGR03448">
    <property type="entry name" value="mycothiol_MshD"/>
    <property type="match status" value="1"/>
</dbReference>
<comment type="catalytic activity">
    <reaction evidence="4">
        <text>1D-myo-inositol 2-(L-cysteinylamino)-2-deoxy-alpha-D-glucopyranoside + acetyl-CoA = mycothiol + CoA + H(+)</text>
        <dbReference type="Rhea" id="RHEA:26172"/>
        <dbReference type="ChEBI" id="CHEBI:15378"/>
        <dbReference type="ChEBI" id="CHEBI:16768"/>
        <dbReference type="ChEBI" id="CHEBI:57287"/>
        <dbReference type="ChEBI" id="CHEBI:57288"/>
        <dbReference type="ChEBI" id="CHEBI:58887"/>
        <dbReference type="EC" id="2.3.1.189"/>
    </reaction>
</comment>
<dbReference type="GO" id="GO:0008999">
    <property type="term" value="F:protein-N-terminal-alanine acetyltransferase activity"/>
    <property type="evidence" value="ECO:0007669"/>
    <property type="project" value="TreeGrafter"/>
</dbReference>
<keyword evidence="7" id="KW-1185">Reference proteome</keyword>
<feature type="binding site" evidence="4">
    <location>
        <begin position="232"/>
        <end position="234"/>
    </location>
    <ligand>
        <name>acetyl-CoA</name>
        <dbReference type="ChEBI" id="CHEBI:57288"/>
        <label>2</label>
    </ligand>
</feature>
<dbReference type="PIRSF" id="PIRSF021524">
    <property type="entry name" value="MSH_acetyltransferase"/>
    <property type="match status" value="1"/>
</dbReference>
<dbReference type="InterPro" id="IPR000182">
    <property type="entry name" value="GNAT_dom"/>
</dbReference>
<dbReference type="Proteomes" id="UP000551501">
    <property type="component" value="Unassembled WGS sequence"/>
</dbReference>